<proteinExistence type="inferred from homology"/>
<reference evidence="5 6" key="1">
    <citation type="submission" date="2018-09" db="EMBL/GenBank/DDBJ databases">
        <authorList>
            <person name="Tagini F."/>
        </authorList>
    </citation>
    <scope>NUCLEOTIDE SEQUENCE [LARGE SCALE GENOMIC DNA]</scope>
    <source>
        <strain evidence="5 6">MK13</strain>
    </source>
</reference>
<feature type="compositionally biased region" description="Pro residues" evidence="2">
    <location>
        <begin position="384"/>
        <end position="395"/>
    </location>
</feature>
<feature type="region of interest" description="Disordered" evidence="2">
    <location>
        <begin position="565"/>
        <end position="601"/>
    </location>
</feature>
<evidence type="ECO:0000256" key="2">
    <source>
        <dbReference type="SAM" id="MobiDB-lite"/>
    </source>
</evidence>
<evidence type="ECO:0000313" key="6">
    <source>
        <dbReference type="Proteomes" id="UP000267289"/>
    </source>
</evidence>
<dbReference type="Pfam" id="PF00823">
    <property type="entry name" value="PPE"/>
    <property type="match status" value="1"/>
</dbReference>
<evidence type="ECO:0000256" key="1">
    <source>
        <dbReference type="ARBA" id="ARBA00010652"/>
    </source>
</evidence>
<feature type="compositionally biased region" description="Pro residues" evidence="2">
    <location>
        <begin position="460"/>
        <end position="504"/>
    </location>
</feature>
<dbReference type="EMBL" id="UPHQ01000084">
    <property type="protein sequence ID" value="VBA38102.1"/>
    <property type="molecule type" value="Genomic_DNA"/>
</dbReference>
<comment type="similarity">
    <text evidence="1">Belongs to the mycobacterial PPE family.</text>
</comment>
<name>A0A498Q0R1_9MYCO</name>
<dbReference type="GO" id="GO:0004540">
    <property type="term" value="F:RNA nuclease activity"/>
    <property type="evidence" value="ECO:0007669"/>
    <property type="project" value="InterPro"/>
</dbReference>
<dbReference type="OrthoDB" id="4718599at2"/>
<gene>
    <name evidence="5" type="ORF">LAUMK13_01969</name>
</gene>
<feature type="compositionally biased region" description="Pro residues" evidence="2">
    <location>
        <begin position="411"/>
        <end position="431"/>
    </location>
</feature>
<feature type="compositionally biased region" description="Low complexity" evidence="2">
    <location>
        <begin position="277"/>
        <end position="288"/>
    </location>
</feature>
<dbReference type="InterPro" id="IPR038233">
    <property type="entry name" value="Colicin_D/E5_nuclease"/>
</dbReference>
<feature type="compositionally biased region" description="Low complexity" evidence="2">
    <location>
        <begin position="226"/>
        <end position="239"/>
    </location>
</feature>
<feature type="region of interest" description="Disordered" evidence="2">
    <location>
        <begin position="226"/>
        <end position="294"/>
    </location>
</feature>
<accession>A0A498Q0R1</accession>
<feature type="compositionally biased region" description="Low complexity" evidence="2">
    <location>
        <begin position="579"/>
        <end position="590"/>
    </location>
</feature>
<evidence type="ECO:0000313" key="5">
    <source>
        <dbReference type="EMBL" id="VBA38102.1"/>
    </source>
</evidence>
<dbReference type="AlphaFoldDB" id="A0A498Q0R1"/>
<sequence>MVVHPWSAFSPEVNYTALASGSGPAPTLAYAETLSAQAAQVQAVVAASTANAAATYGTTWRGAGASASAVAQAALDTQHELLAAALLEKASHVAAAAGAHQSAVASMVTAQQAEANRRDEATAQQLNPLVWGALTPQIAALNLEYYGQMWPRNAAAGAAYGAALRAAATAIMVPFPPAVSGGKPTAVAAGLTETAALSAAGTTLQASEQATHAVIPPAMAAPQAAAAAIQRAAPSASAPDSPPTPPNTAALAGTQPPGHTTGVPRAPVGMFAPRSPAGPLAAPTAPTPGGDGLASSQLAEALQTRAGTLTPPTGSHPGSAGAVSGYPGAGATSYIRPTGDGFSPPAVKRPGIGAPAGMLTTATLHSPVTAGPRSTVQPLAYVHPQPPRPSGPSSPSPLLDPGDTAHTLNSPPQPPASPPSPPHPATPPGDAPGPSTGSDGPNGSGSPGAQMLDQGAGPAPQAPPMLPPLAPQPPIPPPPSPPPGKPPLGQPPIPPWASPPPPPSLQATRDAYNKLTSDIDHHNLNPPNPSDWNAVQAYNQEAWYYNTLKAQLERQLDAANAQYTPANDAKPADIPYWTQPAPQQPRQGPPKTGTGPQTVDEIPLQTDLGQIERKYYHAKDFGVTDSRGRAGFDVFDRAVKQVVNDPATMHIQGTYRGQPAIINYNPKSGLCVIQTPDGRSISGWRLSSEQAAYVLNEGKLGGD</sequence>
<dbReference type="InterPro" id="IPR038332">
    <property type="entry name" value="PPE_sf"/>
</dbReference>
<dbReference type="Proteomes" id="UP000267289">
    <property type="component" value="Unassembled WGS sequence"/>
</dbReference>
<protein>
    <submittedName>
        <fullName evidence="5">Uncharacterized protein</fullName>
    </submittedName>
</protein>
<feature type="region of interest" description="Disordered" evidence="2">
    <location>
        <begin position="366"/>
        <end position="509"/>
    </location>
</feature>
<evidence type="ECO:0000259" key="4">
    <source>
        <dbReference type="Pfam" id="PF11429"/>
    </source>
</evidence>
<dbReference type="PRINTS" id="PR01217">
    <property type="entry name" value="PRICHEXTENSN"/>
</dbReference>
<dbReference type="InterPro" id="IPR024440">
    <property type="entry name" value="ColicinD_C"/>
</dbReference>
<dbReference type="SUPFAM" id="SSF102824">
    <property type="entry name" value="Colicin D/E5 nuclease domain"/>
    <property type="match status" value="1"/>
</dbReference>
<dbReference type="InterPro" id="IPR037178">
    <property type="entry name" value="ColicinD_C_sf"/>
</dbReference>
<organism evidence="5 6">
    <name type="scientific">Mycobacterium innocens</name>
    <dbReference type="NCBI Taxonomy" id="2341083"/>
    <lineage>
        <taxon>Bacteria</taxon>
        <taxon>Bacillati</taxon>
        <taxon>Actinomycetota</taxon>
        <taxon>Actinomycetes</taxon>
        <taxon>Mycobacteriales</taxon>
        <taxon>Mycobacteriaceae</taxon>
        <taxon>Mycobacterium</taxon>
    </lineage>
</organism>
<dbReference type="SUPFAM" id="SSF140459">
    <property type="entry name" value="PE/PPE dimer-like"/>
    <property type="match status" value="1"/>
</dbReference>
<dbReference type="Gene3D" id="3.10.450.200">
    <property type="match status" value="1"/>
</dbReference>
<dbReference type="Gene3D" id="1.20.1260.20">
    <property type="entry name" value="PPE superfamily"/>
    <property type="match status" value="1"/>
</dbReference>
<feature type="compositionally biased region" description="Polar residues" evidence="2">
    <location>
        <begin position="366"/>
        <end position="377"/>
    </location>
</feature>
<feature type="domain" description="PPE" evidence="3">
    <location>
        <begin position="6"/>
        <end position="170"/>
    </location>
</feature>
<dbReference type="InterPro" id="IPR000030">
    <property type="entry name" value="PPE_dom"/>
</dbReference>
<keyword evidence="6" id="KW-1185">Reference proteome</keyword>
<evidence type="ECO:0000259" key="3">
    <source>
        <dbReference type="Pfam" id="PF00823"/>
    </source>
</evidence>
<feature type="domain" description="Colicin D C-terminal" evidence="4">
    <location>
        <begin position="611"/>
        <end position="693"/>
    </location>
</feature>
<dbReference type="Pfam" id="PF11429">
    <property type="entry name" value="Colicin_D"/>
    <property type="match status" value="1"/>
</dbReference>